<evidence type="ECO:0000313" key="2">
    <source>
        <dbReference type="Proteomes" id="UP000277580"/>
    </source>
</evidence>
<keyword evidence="2" id="KW-1185">Reference proteome</keyword>
<name>A0A3N4KPF8_9PEZI</name>
<dbReference type="OrthoDB" id="10287573at2759"/>
<protein>
    <submittedName>
        <fullName evidence="1">Uncharacterized protein</fullName>
    </submittedName>
</protein>
<sequence>MPHLILPFTRKAFPKRTMFFRTTEVKLTKAAQAAAELLNNITLPLVWCPSEAQKLLHAFQRCEYEILSDPDLTRFVDANLQKWQAAMYKHNQEYKNLYEVMMTLKALYKKRVARGKDHCGEYDLCCRINLGWAKLSETFDPYVVRYFNETEHGKRDKSKKGRLAELEKRIAHQENIRVEMKDSGVLDDGSDWRFNDDGW</sequence>
<accession>A0A3N4KPF8</accession>
<organism evidence="1 2">
    <name type="scientific">Morchella conica CCBAS932</name>
    <dbReference type="NCBI Taxonomy" id="1392247"/>
    <lineage>
        <taxon>Eukaryota</taxon>
        <taxon>Fungi</taxon>
        <taxon>Dikarya</taxon>
        <taxon>Ascomycota</taxon>
        <taxon>Pezizomycotina</taxon>
        <taxon>Pezizomycetes</taxon>
        <taxon>Pezizales</taxon>
        <taxon>Morchellaceae</taxon>
        <taxon>Morchella</taxon>
    </lineage>
</organism>
<dbReference type="AlphaFoldDB" id="A0A3N4KPF8"/>
<dbReference type="Proteomes" id="UP000277580">
    <property type="component" value="Unassembled WGS sequence"/>
</dbReference>
<reference evidence="1 2" key="1">
    <citation type="journal article" date="2018" name="Nat. Ecol. Evol.">
        <title>Pezizomycetes genomes reveal the molecular basis of ectomycorrhizal truffle lifestyle.</title>
        <authorList>
            <person name="Murat C."/>
            <person name="Payen T."/>
            <person name="Noel B."/>
            <person name="Kuo A."/>
            <person name="Morin E."/>
            <person name="Chen J."/>
            <person name="Kohler A."/>
            <person name="Krizsan K."/>
            <person name="Balestrini R."/>
            <person name="Da Silva C."/>
            <person name="Montanini B."/>
            <person name="Hainaut M."/>
            <person name="Levati E."/>
            <person name="Barry K.W."/>
            <person name="Belfiori B."/>
            <person name="Cichocki N."/>
            <person name="Clum A."/>
            <person name="Dockter R.B."/>
            <person name="Fauchery L."/>
            <person name="Guy J."/>
            <person name="Iotti M."/>
            <person name="Le Tacon F."/>
            <person name="Lindquist E.A."/>
            <person name="Lipzen A."/>
            <person name="Malagnac F."/>
            <person name="Mello A."/>
            <person name="Molinier V."/>
            <person name="Miyauchi S."/>
            <person name="Poulain J."/>
            <person name="Riccioni C."/>
            <person name="Rubini A."/>
            <person name="Sitrit Y."/>
            <person name="Splivallo R."/>
            <person name="Traeger S."/>
            <person name="Wang M."/>
            <person name="Zifcakova L."/>
            <person name="Wipf D."/>
            <person name="Zambonelli A."/>
            <person name="Paolocci F."/>
            <person name="Nowrousian M."/>
            <person name="Ottonello S."/>
            <person name="Baldrian P."/>
            <person name="Spatafora J.W."/>
            <person name="Henrissat B."/>
            <person name="Nagy L.G."/>
            <person name="Aury J.M."/>
            <person name="Wincker P."/>
            <person name="Grigoriev I.V."/>
            <person name="Bonfante P."/>
            <person name="Martin F.M."/>
        </authorList>
    </citation>
    <scope>NUCLEOTIDE SEQUENCE [LARGE SCALE GENOMIC DNA]</scope>
    <source>
        <strain evidence="1 2">CCBAS932</strain>
    </source>
</reference>
<proteinExistence type="predicted"/>
<gene>
    <name evidence="1" type="ORF">P167DRAFT_574429</name>
</gene>
<evidence type="ECO:0000313" key="1">
    <source>
        <dbReference type="EMBL" id="RPB12380.1"/>
    </source>
</evidence>
<dbReference type="EMBL" id="ML119129">
    <property type="protein sequence ID" value="RPB12380.1"/>
    <property type="molecule type" value="Genomic_DNA"/>
</dbReference>
<dbReference type="InParanoid" id="A0A3N4KPF8"/>